<name>A0A3N4JGA2_9PEZI</name>
<dbReference type="Proteomes" id="UP000276215">
    <property type="component" value="Unassembled WGS sequence"/>
</dbReference>
<feature type="non-terminal residue" evidence="1">
    <location>
        <position position="1"/>
    </location>
</feature>
<dbReference type="EMBL" id="ML120426">
    <property type="protein sequence ID" value="RPA95430.1"/>
    <property type="molecule type" value="Genomic_DNA"/>
</dbReference>
<keyword evidence="2" id="KW-1185">Reference proteome</keyword>
<dbReference type="OrthoDB" id="3265672at2759"/>
<evidence type="ECO:0000313" key="2">
    <source>
        <dbReference type="Proteomes" id="UP000276215"/>
    </source>
</evidence>
<dbReference type="AlphaFoldDB" id="A0A3N4JGA2"/>
<sequence>ELVTVIETICADSSELWPMITFKGENIQEDWVEYSYHAMPDEVLVGYLENG</sequence>
<protein>
    <submittedName>
        <fullName evidence="1">Uncharacterized protein</fullName>
    </submittedName>
</protein>
<gene>
    <name evidence="1" type="ORF">L873DRAFT_1698142</name>
</gene>
<reference evidence="1 2" key="1">
    <citation type="journal article" date="2018" name="Nat. Ecol. Evol.">
        <title>Pezizomycetes genomes reveal the molecular basis of ectomycorrhizal truffle lifestyle.</title>
        <authorList>
            <person name="Murat C."/>
            <person name="Payen T."/>
            <person name="Noel B."/>
            <person name="Kuo A."/>
            <person name="Morin E."/>
            <person name="Chen J."/>
            <person name="Kohler A."/>
            <person name="Krizsan K."/>
            <person name="Balestrini R."/>
            <person name="Da Silva C."/>
            <person name="Montanini B."/>
            <person name="Hainaut M."/>
            <person name="Levati E."/>
            <person name="Barry K.W."/>
            <person name="Belfiori B."/>
            <person name="Cichocki N."/>
            <person name="Clum A."/>
            <person name="Dockter R.B."/>
            <person name="Fauchery L."/>
            <person name="Guy J."/>
            <person name="Iotti M."/>
            <person name="Le Tacon F."/>
            <person name="Lindquist E.A."/>
            <person name="Lipzen A."/>
            <person name="Malagnac F."/>
            <person name="Mello A."/>
            <person name="Molinier V."/>
            <person name="Miyauchi S."/>
            <person name="Poulain J."/>
            <person name="Riccioni C."/>
            <person name="Rubini A."/>
            <person name="Sitrit Y."/>
            <person name="Splivallo R."/>
            <person name="Traeger S."/>
            <person name="Wang M."/>
            <person name="Zifcakova L."/>
            <person name="Wipf D."/>
            <person name="Zambonelli A."/>
            <person name="Paolocci F."/>
            <person name="Nowrousian M."/>
            <person name="Ottonello S."/>
            <person name="Baldrian P."/>
            <person name="Spatafora J.W."/>
            <person name="Henrissat B."/>
            <person name="Nagy L.G."/>
            <person name="Aury J.M."/>
            <person name="Wincker P."/>
            <person name="Grigoriev I.V."/>
            <person name="Bonfante P."/>
            <person name="Martin F.M."/>
        </authorList>
    </citation>
    <scope>NUCLEOTIDE SEQUENCE [LARGE SCALE GENOMIC DNA]</scope>
    <source>
        <strain evidence="1 2">120613-1</strain>
    </source>
</reference>
<evidence type="ECO:0000313" key="1">
    <source>
        <dbReference type="EMBL" id="RPA95430.1"/>
    </source>
</evidence>
<proteinExistence type="predicted"/>
<organism evidence="1 2">
    <name type="scientific">Choiromyces venosus 120613-1</name>
    <dbReference type="NCBI Taxonomy" id="1336337"/>
    <lineage>
        <taxon>Eukaryota</taxon>
        <taxon>Fungi</taxon>
        <taxon>Dikarya</taxon>
        <taxon>Ascomycota</taxon>
        <taxon>Pezizomycotina</taxon>
        <taxon>Pezizomycetes</taxon>
        <taxon>Pezizales</taxon>
        <taxon>Tuberaceae</taxon>
        <taxon>Choiromyces</taxon>
    </lineage>
</organism>
<accession>A0A3N4JGA2</accession>